<name>A0A024V5K5_PLAFA</name>
<dbReference type="AlphaFoldDB" id="A0A024V5K5"/>
<organism evidence="1 2">
    <name type="scientific">Plasmodium falciparum Vietnam Oak-Knoll</name>
    <name type="common">FVO</name>
    <dbReference type="NCBI Taxonomy" id="1036723"/>
    <lineage>
        <taxon>Eukaryota</taxon>
        <taxon>Sar</taxon>
        <taxon>Alveolata</taxon>
        <taxon>Apicomplexa</taxon>
        <taxon>Aconoidasida</taxon>
        <taxon>Haemosporida</taxon>
        <taxon>Plasmodiidae</taxon>
        <taxon>Plasmodium</taxon>
        <taxon>Plasmodium (Laverania)</taxon>
    </lineage>
</organism>
<proteinExistence type="predicted"/>
<reference evidence="1 2" key="1">
    <citation type="submission" date="2013-02" db="EMBL/GenBank/DDBJ databases">
        <title>The Genome Annotation of Plasmodium falciparum Vietnam Oak-Knoll (FVO).</title>
        <authorList>
            <consortium name="The Broad Institute Genome Sequencing Platform"/>
            <consortium name="The Broad Institute Genome Sequencing Center for Infectious Disease"/>
            <person name="Neafsey D."/>
            <person name="Hoffman S."/>
            <person name="Volkman S."/>
            <person name="Rosenthal P."/>
            <person name="Walker B."/>
            <person name="Young S.K."/>
            <person name="Zeng Q."/>
            <person name="Gargeya S."/>
            <person name="Fitzgerald M."/>
            <person name="Haas B."/>
            <person name="Abouelleil A."/>
            <person name="Allen A.W."/>
            <person name="Alvarado L."/>
            <person name="Arachchi H.M."/>
            <person name="Berlin A.M."/>
            <person name="Chapman S.B."/>
            <person name="Gainer-Dewar J."/>
            <person name="Goldberg J."/>
            <person name="Griggs A."/>
            <person name="Gujja S."/>
            <person name="Hansen M."/>
            <person name="Howarth C."/>
            <person name="Imamovic A."/>
            <person name="Ireland A."/>
            <person name="Larimer J."/>
            <person name="McCowan C."/>
            <person name="Murphy C."/>
            <person name="Pearson M."/>
            <person name="Poon T.W."/>
            <person name="Priest M."/>
            <person name="Roberts A."/>
            <person name="Saif S."/>
            <person name="Shea T."/>
            <person name="Sisk P."/>
            <person name="Sykes S."/>
            <person name="Wortman J."/>
            <person name="Nusbaum C."/>
            <person name="Birren B."/>
        </authorList>
    </citation>
    <scope>NUCLEOTIDE SEQUENCE [LARGE SCALE GENOMIC DNA]</scope>
    <source>
        <strain evidence="2">Vietnam Oak-Knoll (FVO)</strain>
    </source>
</reference>
<gene>
    <name evidence="1" type="ORF">PFFVO_03387</name>
</gene>
<evidence type="ECO:0008006" key="3">
    <source>
        <dbReference type="Google" id="ProtNLM"/>
    </source>
</evidence>
<accession>A0A024V5K5</accession>
<evidence type="ECO:0000313" key="1">
    <source>
        <dbReference type="EMBL" id="ETW17739.1"/>
    </source>
</evidence>
<evidence type="ECO:0000313" key="2">
    <source>
        <dbReference type="Proteomes" id="UP000030690"/>
    </source>
</evidence>
<reference evidence="1 2" key="2">
    <citation type="submission" date="2013-02" db="EMBL/GenBank/DDBJ databases">
        <title>The Genome Sequence of Plasmodium falciparum Vietnam Oak-Knoll (FVO).</title>
        <authorList>
            <consortium name="The Broad Institute Genome Sequencing Platform"/>
            <consortium name="The Broad Institute Genome Sequencing Center for Infectious Disease"/>
            <person name="Neafsey D."/>
            <person name="Cheeseman I."/>
            <person name="Volkman S."/>
            <person name="Adams J."/>
            <person name="Walker B."/>
            <person name="Young S.K."/>
            <person name="Zeng Q."/>
            <person name="Gargeya S."/>
            <person name="Fitzgerald M."/>
            <person name="Haas B."/>
            <person name="Abouelleil A."/>
            <person name="Alvarado L."/>
            <person name="Arachchi H.M."/>
            <person name="Berlin A.M."/>
            <person name="Chapman S.B."/>
            <person name="Dewar J."/>
            <person name="Goldberg J."/>
            <person name="Griggs A."/>
            <person name="Gujja S."/>
            <person name="Hansen M."/>
            <person name="Howarth C."/>
            <person name="Imamovic A."/>
            <person name="Larimer J."/>
            <person name="McCowan C."/>
            <person name="Murphy C."/>
            <person name="Neiman D."/>
            <person name="Pearson M."/>
            <person name="Priest M."/>
            <person name="Roberts A."/>
            <person name="Saif S."/>
            <person name="Shea T."/>
            <person name="Sisk P."/>
            <person name="Sykes S."/>
            <person name="Wortman J."/>
            <person name="Nusbaum C."/>
            <person name="Birren B."/>
        </authorList>
    </citation>
    <scope>NUCLEOTIDE SEQUENCE [LARGE SCALE GENOMIC DNA]</scope>
    <source>
        <strain evidence="2">Vietnam Oak-Knoll (FVO)</strain>
    </source>
</reference>
<dbReference type="EMBL" id="KI925116">
    <property type="protein sequence ID" value="ETW17739.1"/>
    <property type="molecule type" value="Genomic_DNA"/>
</dbReference>
<protein>
    <recommendedName>
        <fullName evidence="3">Mediator of RNA polymerase II transcription subunit 18</fullName>
    </recommendedName>
</protein>
<dbReference type="OrthoDB" id="329332at2759"/>
<dbReference type="Proteomes" id="UP000030690">
    <property type="component" value="Unassembled WGS sequence"/>
</dbReference>
<sequence>MNESVEQLFDELISDFNKNDKIGEGNESFNIREKVGNKWTNEDILNNINKNDFSKYTEYSLSSLYITDERIHIDEDNKFQDFLNVITKASDVNNIYKWIDSYYKYDSKEELDILSPKAQKKEYIFREYLEPFHLKELCLLRKYEKGAILKSSEKSKVDVNIVSEYIVHNTYKQIMKSFGYYLSHKIYIKAHIFHNKYGNSDHIIVLILQHFKDENFKQPLFHDRALVQIKSYSNDNKYSELTQKNLLHYAEIFKPFVSLRKLNYNFVEEFKDKIMFGI</sequence>